<name>A0A7S1KS53_9EUKA</name>
<dbReference type="Pfam" id="PF26246">
    <property type="entry name" value="PH_DAAF9"/>
    <property type="match status" value="1"/>
</dbReference>
<dbReference type="EMBL" id="HBGD01008641">
    <property type="protein sequence ID" value="CAD9083855.1"/>
    <property type="molecule type" value="Transcribed_RNA"/>
</dbReference>
<dbReference type="PANTHER" id="PTHR33664">
    <property type="entry name" value="RCG26366"/>
    <property type="match status" value="1"/>
</dbReference>
<dbReference type="Pfam" id="PF23281">
    <property type="entry name" value="DAAF9_N"/>
    <property type="match status" value="1"/>
</dbReference>
<feature type="domain" description="DAAF9 N-terminal" evidence="1">
    <location>
        <begin position="4"/>
        <end position="210"/>
    </location>
</feature>
<protein>
    <submittedName>
        <fullName evidence="4">Uncharacterized protein</fullName>
    </submittedName>
</protein>
<evidence type="ECO:0000313" key="4">
    <source>
        <dbReference type="EMBL" id="CAD9083855.1"/>
    </source>
</evidence>
<dbReference type="AlphaFoldDB" id="A0A7S1KS53"/>
<evidence type="ECO:0000259" key="2">
    <source>
        <dbReference type="Pfam" id="PF25204"/>
    </source>
</evidence>
<feature type="domain" description="DAAF9" evidence="2">
    <location>
        <begin position="803"/>
        <end position="990"/>
    </location>
</feature>
<reference evidence="4" key="1">
    <citation type="submission" date="2021-01" db="EMBL/GenBank/DDBJ databases">
        <authorList>
            <person name="Corre E."/>
            <person name="Pelletier E."/>
            <person name="Niang G."/>
            <person name="Scheremetjew M."/>
            <person name="Finn R."/>
            <person name="Kale V."/>
            <person name="Holt S."/>
            <person name="Cochrane G."/>
            <person name="Meng A."/>
            <person name="Brown T."/>
            <person name="Cohen L."/>
        </authorList>
    </citation>
    <scope>NUCLEOTIDE SEQUENCE</scope>
    <source>
        <strain evidence="4">WS</strain>
    </source>
</reference>
<accession>A0A7S1KS53</accession>
<sequence length="1189" mass="135255">MSSRKCTSRSLFTPLSSASRLKSIQSVLKCLSLSSMILICGLDANSHPGSQRLLNYLIFGISGRDLQDDILLERQIMDESFFIIKPNSVLIYCTPLSVKYLTGITSMWPNTEYIKASLHDFQNDMDQVEYFKISQFIRGVNELGVVNQNNSKIAVGVPLTPTEKNLNGDPMEVEQWPLIQAYGLTDFAQGGFFSMKFEVRGIFQELNAVYKEVDAQSLRVIASTHMESFKNQWDNVTANIDAYISNNVDDLDQVREVPELDIVEPLTTAYDYADMDPRNARVKERAVERVLPYPRFLLGRRSSLMTSKELSSEACIRSEEDKDKMPVIHFVVEASEPQSPLACARTYFLQMGHLPSDELLSARLTESSSDNKIIQSYNATTTLLLMELYVALIGAFDACCALLRDATSSDNWQGELKGQCQQFLQKYTEQLSEDAQEVLLQNGTPEIHFQILDLAPYVFHDKSNTFVVPLADGGIGARRDKCGLAYLRIRLPQIIFKSRNLGGIVFGDTIAFSKNHPTEIFSNQVVSLTQDVAPLTAFKADRAECIRTRDIDNLLEQRTMRNKLSHPKLQRFIETLNSFDILFANPLFSRMQGDVHFFTNGLTFYNRRYGICTLSWKNVAALNVYQFTEGDPHFAELKLKGDFIPYGPLKLLHNDSVVLHFAPATRNRRVFRSTVLSQWRESCKKAKIPVTELNDDGATPALRREVQLLDLEHDKLKQKNKKDETSSREALNFFSFASQTSSTVTLLDVIPDFQSIVQKFQLHDSGLAKKDTSTDADALQRGTKKIPLHILAGGVRTSMIHVARNLINTAASEFGWVLIPIGAKKALDPCEEPAYDFKEFYVQLIKAIKEGRTKENMDDVHLLYLVPGFTDIERIVRGIQQLKTAKQIPVSIHSVTTCINKNLLFNKEEINTEALPHVLRQCTNGFVMNVLLSSLDSEKEREAELLLRRASPSAYISYMNFAQPLYIYDVNEILKKNLFGSDRFVKARTFSTKSVGNGIKPTQIQCRPFRFDREKLTQVLESSELIQSRAFFFTGHAFVEQIEESSQQHKSMEFKIDGFPAYVSLREMTEPTTHVEEDTANIFYFYGRRFAEVADVVQREIESAFIPVPTRRPLKTRQNLTQEELDSIVEQHLLDELPEEWLFEGRLFITPEGERTKYHPDFETHVAAYVDEQNREIESFNASIPTSNI</sequence>
<dbReference type="InterPro" id="IPR040342">
    <property type="entry name" value="DNAAF9"/>
</dbReference>
<dbReference type="PANTHER" id="PTHR33664:SF1">
    <property type="entry name" value="DYNEIN AXONEMAL ASSEMBLY FACTOR 9"/>
    <property type="match status" value="1"/>
</dbReference>
<evidence type="ECO:0000259" key="1">
    <source>
        <dbReference type="Pfam" id="PF23281"/>
    </source>
</evidence>
<organism evidence="4">
    <name type="scientific">Percolomonas cosmopolitus</name>
    <dbReference type="NCBI Taxonomy" id="63605"/>
    <lineage>
        <taxon>Eukaryota</taxon>
        <taxon>Discoba</taxon>
        <taxon>Heterolobosea</taxon>
        <taxon>Tetramitia</taxon>
        <taxon>Eutetramitia</taxon>
        <taxon>Percolomonadidae</taxon>
        <taxon>Percolomonas</taxon>
    </lineage>
</organism>
<dbReference type="Pfam" id="PF25204">
    <property type="entry name" value="DAAF9_2"/>
    <property type="match status" value="1"/>
</dbReference>
<evidence type="ECO:0000259" key="3">
    <source>
        <dbReference type="Pfam" id="PF26246"/>
    </source>
</evidence>
<dbReference type="InterPro" id="IPR056498">
    <property type="entry name" value="DAAF9_N"/>
</dbReference>
<feature type="domain" description="DAAF9 PH" evidence="3">
    <location>
        <begin position="584"/>
        <end position="683"/>
    </location>
</feature>
<proteinExistence type="predicted"/>
<dbReference type="InterPro" id="IPR058843">
    <property type="entry name" value="PH_DAAF9"/>
</dbReference>
<dbReference type="InterPro" id="IPR057478">
    <property type="entry name" value="DAAF9_2"/>
</dbReference>
<gene>
    <name evidence="4" type="ORF">PCOS0759_LOCUS7109</name>
</gene>